<accession>A0A8T2T652</accession>
<comment type="caution">
    <text evidence="1">The sequence shown here is derived from an EMBL/GenBank/DDBJ whole genome shotgun (WGS) entry which is preliminary data.</text>
</comment>
<dbReference type="Proteomes" id="UP000825935">
    <property type="component" value="Chromosome 14"/>
</dbReference>
<sequence length="129" mass="14136">MGSGGLITVAHGLDVYERQRQEKEPQSPRSSKGRRVLLSALLLLLHSCKSSSAWWEGWRSLGRVPSCLKGSSASSPLGISTSSSAHCYCCNPYAFFVTGMFAKMISSSTQRSLFYQFSFMSSIPTDPEN</sequence>
<dbReference type="EMBL" id="CM035419">
    <property type="protein sequence ID" value="KAH7414970.1"/>
    <property type="molecule type" value="Genomic_DNA"/>
</dbReference>
<evidence type="ECO:0000313" key="1">
    <source>
        <dbReference type="EMBL" id="KAH7414970.1"/>
    </source>
</evidence>
<evidence type="ECO:0000313" key="2">
    <source>
        <dbReference type="Proteomes" id="UP000825935"/>
    </source>
</evidence>
<gene>
    <name evidence="1" type="ORF">KP509_14G021300</name>
</gene>
<reference evidence="1" key="1">
    <citation type="submission" date="2021-08" db="EMBL/GenBank/DDBJ databases">
        <title>WGS assembly of Ceratopteris richardii.</title>
        <authorList>
            <person name="Marchant D.B."/>
            <person name="Chen G."/>
            <person name="Jenkins J."/>
            <person name="Shu S."/>
            <person name="Leebens-Mack J."/>
            <person name="Grimwood J."/>
            <person name="Schmutz J."/>
            <person name="Soltis P."/>
            <person name="Soltis D."/>
            <person name="Chen Z.-H."/>
        </authorList>
    </citation>
    <scope>NUCLEOTIDE SEQUENCE</scope>
    <source>
        <strain evidence="1">Whitten #5841</strain>
        <tissue evidence="1">Leaf</tissue>
    </source>
</reference>
<protein>
    <submittedName>
        <fullName evidence="1">Uncharacterized protein</fullName>
    </submittedName>
</protein>
<keyword evidence="2" id="KW-1185">Reference proteome</keyword>
<organism evidence="1 2">
    <name type="scientific">Ceratopteris richardii</name>
    <name type="common">Triangle waterfern</name>
    <dbReference type="NCBI Taxonomy" id="49495"/>
    <lineage>
        <taxon>Eukaryota</taxon>
        <taxon>Viridiplantae</taxon>
        <taxon>Streptophyta</taxon>
        <taxon>Embryophyta</taxon>
        <taxon>Tracheophyta</taxon>
        <taxon>Polypodiopsida</taxon>
        <taxon>Polypodiidae</taxon>
        <taxon>Polypodiales</taxon>
        <taxon>Pteridineae</taxon>
        <taxon>Pteridaceae</taxon>
        <taxon>Parkerioideae</taxon>
        <taxon>Ceratopteris</taxon>
    </lineage>
</organism>
<proteinExistence type="predicted"/>
<name>A0A8T2T652_CERRI</name>
<dbReference type="AlphaFoldDB" id="A0A8T2T652"/>